<dbReference type="PANTHER" id="PTHR30349:SF77">
    <property type="entry name" value="TYROSINE RECOMBINASE XERC"/>
    <property type="match status" value="1"/>
</dbReference>
<evidence type="ECO:0000259" key="9">
    <source>
        <dbReference type="PROSITE" id="PS51898"/>
    </source>
</evidence>
<evidence type="ECO:0000256" key="3">
    <source>
        <dbReference type="ARBA" id="ARBA00022618"/>
    </source>
</evidence>
<dbReference type="AlphaFoldDB" id="A0A5J4SIT1"/>
<feature type="domain" description="Tyr recombinase" evidence="9">
    <location>
        <begin position="106"/>
        <end position="289"/>
    </location>
</feature>
<keyword evidence="8" id="KW-0131">Cell cycle</keyword>
<dbReference type="InterPro" id="IPR013762">
    <property type="entry name" value="Integrase-like_cat_sf"/>
</dbReference>
<dbReference type="EMBL" id="SNRY01000156">
    <property type="protein sequence ID" value="KAA6345788.1"/>
    <property type="molecule type" value="Genomic_DNA"/>
</dbReference>
<evidence type="ECO:0000256" key="7">
    <source>
        <dbReference type="ARBA" id="ARBA00023172"/>
    </source>
</evidence>
<protein>
    <submittedName>
        <fullName evidence="11">Tyrosine recombinase XerC</fullName>
    </submittedName>
</protein>
<gene>
    <name evidence="11" type="ORF">EZS27_006674</name>
</gene>
<dbReference type="PROSITE" id="PS51898">
    <property type="entry name" value="TYR_RECOMBINASE"/>
    <property type="match status" value="1"/>
</dbReference>
<name>A0A5J4SIT1_9ZZZZ</name>
<reference evidence="11" key="1">
    <citation type="submission" date="2019-03" db="EMBL/GenBank/DDBJ databases">
        <title>Single cell metagenomics reveals metabolic interactions within the superorganism composed of flagellate Streblomastix strix and complex community of Bacteroidetes bacteria on its surface.</title>
        <authorList>
            <person name="Treitli S.C."/>
            <person name="Kolisko M."/>
            <person name="Husnik F."/>
            <person name="Keeling P."/>
            <person name="Hampl V."/>
        </authorList>
    </citation>
    <scope>NUCLEOTIDE SEQUENCE</scope>
    <source>
        <strain evidence="11">STM</strain>
    </source>
</reference>
<dbReference type="GO" id="GO:0015074">
    <property type="term" value="P:DNA integration"/>
    <property type="evidence" value="ECO:0007669"/>
    <property type="project" value="UniProtKB-KW"/>
</dbReference>
<dbReference type="GO" id="GO:0007059">
    <property type="term" value="P:chromosome segregation"/>
    <property type="evidence" value="ECO:0007669"/>
    <property type="project" value="UniProtKB-KW"/>
</dbReference>
<dbReference type="Gene3D" id="1.10.443.10">
    <property type="entry name" value="Intergrase catalytic core"/>
    <property type="match status" value="1"/>
</dbReference>
<dbReference type="GO" id="GO:0006310">
    <property type="term" value="P:DNA recombination"/>
    <property type="evidence" value="ECO:0007669"/>
    <property type="project" value="UniProtKB-KW"/>
</dbReference>
<feature type="domain" description="Core-binding (CB)" evidence="10">
    <location>
        <begin position="1"/>
        <end position="85"/>
    </location>
</feature>
<dbReference type="InterPro" id="IPR010998">
    <property type="entry name" value="Integrase_recombinase_N"/>
</dbReference>
<dbReference type="InterPro" id="IPR044068">
    <property type="entry name" value="CB"/>
</dbReference>
<dbReference type="PROSITE" id="PS51900">
    <property type="entry name" value="CB"/>
    <property type="match status" value="1"/>
</dbReference>
<dbReference type="SUPFAM" id="SSF56349">
    <property type="entry name" value="DNA breaking-rejoining enzymes"/>
    <property type="match status" value="1"/>
</dbReference>
<keyword evidence="2" id="KW-0963">Cytoplasm</keyword>
<evidence type="ECO:0000256" key="8">
    <source>
        <dbReference type="ARBA" id="ARBA00023306"/>
    </source>
</evidence>
<evidence type="ECO:0000259" key="10">
    <source>
        <dbReference type="PROSITE" id="PS51900"/>
    </source>
</evidence>
<sequence>MLVKAFLDYLRYERNYSERTITIYGTDITQFRDFVAERNIFDLTEVKPEDGIIREWIVSLMESGYATTSVNGKLSSLRSFYKYLLKQGKVTINPLWRITAPKNKKLLPVFLKESEMNRLLDETDFGEGYMAGRNRLIIEVFYVTGMRLFELISLHDSDIDFSASHIRVTGKRNKQRIIPFGDELKKEMLEYIDIRNEALLNNKPEAFFVRKNGKQLSRSIVGRIVRQSLSKVVTLKKKSPHVLRHTFATTMLNNEAELSVIKELLGHNSLTTTEIYTHMTFEKLKKIYKQAHPRA</sequence>
<dbReference type="Gene3D" id="1.10.150.130">
    <property type="match status" value="1"/>
</dbReference>
<keyword evidence="5" id="KW-0229">DNA integration</keyword>
<dbReference type="Pfam" id="PF02899">
    <property type="entry name" value="Phage_int_SAM_1"/>
    <property type="match status" value="1"/>
</dbReference>
<dbReference type="GO" id="GO:0005737">
    <property type="term" value="C:cytoplasm"/>
    <property type="evidence" value="ECO:0007669"/>
    <property type="project" value="UniProtKB-SubCell"/>
</dbReference>
<keyword evidence="7" id="KW-0233">DNA recombination</keyword>
<keyword evidence="4" id="KW-0159">Chromosome partition</keyword>
<evidence type="ECO:0000256" key="4">
    <source>
        <dbReference type="ARBA" id="ARBA00022829"/>
    </source>
</evidence>
<evidence type="ECO:0000256" key="5">
    <source>
        <dbReference type="ARBA" id="ARBA00022908"/>
    </source>
</evidence>
<dbReference type="PANTHER" id="PTHR30349">
    <property type="entry name" value="PHAGE INTEGRASE-RELATED"/>
    <property type="match status" value="1"/>
</dbReference>
<evidence type="ECO:0000256" key="6">
    <source>
        <dbReference type="ARBA" id="ARBA00023125"/>
    </source>
</evidence>
<keyword evidence="6" id="KW-0238">DNA-binding</keyword>
<evidence type="ECO:0000256" key="1">
    <source>
        <dbReference type="ARBA" id="ARBA00004496"/>
    </source>
</evidence>
<accession>A0A5J4SIT1</accession>
<dbReference type="InterPro" id="IPR011010">
    <property type="entry name" value="DNA_brk_join_enz"/>
</dbReference>
<comment type="caution">
    <text evidence="11">The sequence shown here is derived from an EMBL/GenBank/DDBJ whole genome shotgun (WGS) entry which is preliminary data.</text>
</comment>
<organism evidence="11">
    <name type="scientific">termite gut metagenome</name>
    <dbReference type="NCBI Taxonomy" id="433724"/>
    <lineage>
        <taxon>unclassified sequences</taxon>
        <taxon>metagenomes</taxon>
        <taxon>organismal metagenomes</taxon>
    </lineage>
</organism>
<proteinExistence type="predicted"/>
<dbReference type="InterPro" id="IPR004107">
    <property type="entry name" value="Integrase_SAM-like_N"/>
</dbReference>
<dbReference type="GO" id="GO:0003677">
    <property type="term" value="F:DNA binding"/>
    <property type="evidence" value="ECO:0007669"/>
    <property type="project" value="UniProtKB-KW"/>
</dbReference>
<dbReference type="GO" id="GO:0051301">
    <property type="term" value="P:cell division"/>
    <property type="evidence" value="ECO:0007669"/>
    <property type="project" value="UniProtKB-KW"/>
</dbReference>
<evidence type="ECO:0000313" key="11">
    <source>
        <dbReference type="EMBL" id="KAA6345788.1"/>
    </source>
</evidence>
<evidence type="ECO:0000256" key="2">
    <source>
        <dbReference type="ARBA" id="ARBA00022490"/>
    </source>
</evidence>
<dbReference type="InterPro" id="IPR002104">
    <property type="entry name" value="Integrase_catalytic"/>
</dbReference>
<keyword evidence="3" id="KW-0132">Cell division</keyword>
<comment type="subcellular location">
    <subcellularLocation>
        <location evidence="1">Cytoplasm</location>
    </subcellularLocation>
</comment>
<dbReference type="Pfam" id="PF00589">
    <property type="entry name" value="Phage_integrase"/>
    <property type="match status" value="1"/>
</dbReference>
<dbReference type="InterPro" id="IPR050090">
    <property type="entry name" value="Tyrosine_recombinase_XerCD"/>
</dbReference>